<protein>
    <submittedName>
        <fullName evidence="2">Uncharacterized protein</fullName>
    </submittedName>
</protein>
<proteinExistence type="predicted"/>
<name>A0A5J5EHD6_9PEZI</name>
<dbReference type="InParanoid" id="A0A5J5EHD6"/>
<gene>
    <name evidence="2" type="ORF">FN846DRAFT_1025031</name>
</gene>
<dbReference type="OrthoDB" id="5418867at2759"/>
<feature type="compositionally biased region" description="Basic residues" evidence="1">
    <location>
        <begin position="66"/>
        <end position="84"/>
    </location>
</feature>
<sequence>MPMQWNDQADARLFANVLKLHVVKLDYPALPRLWETASLPRPLSHRISKIKEKRWPTTATPVRLRAGAHHPSKGKRPKKLKGKGKNMAQDDEEGDAAAAAARMVKSESGIKPEPGY</sequence>
<feature type="region of interest" description="Disordered" evidence="1">
    <location>
        <begin position="54"/>
        <end position="116"/>
    </location>
</feature>
<dbReference type="Proteomes" id="UP000326924">
    <property type="component" value="Unassembled WGS sequence"/>
</dbReference>
<dbReference type="AlphaFoldDB" id="A0A5J5EHD6"/>
<evidence type="ECO:0000313" key="2">
    <source>
        <dbReference type="EMBL" id="KAA8894513.1"/>
    </source>
</evidence>
<evidence type="ECO:0000313" key="3">
    <source>
        <dbReference type="Proteomes" id="UP000326924"/>
    </source>
</evidence>
<organism evidence="2 3">
    <name type="scientific">Sphaerosporella brunnea</name>
    <dbReference type="NCBI Taxonomy" id="1250544"/>
    <lineage>
        <taxon>Eukaryota</taxon>
        <taxon>Fungi</taxon>
        <taxon>Dikarya</taxon>
        <taxon>Ascomycota</taxon>
        <taxon>Pezizomycotina</taxon>
        <taxon>Pezizomycetes</taxon>
        <taxon>Pezizales</taxon>
        <taxon>Pyronemataceae</taxon>
        <taxon>Sphaerosporella</taxon>
    </lineage>
</organism>
<dbReference type="EMBL" id="VXIS01000335">
    <property type="protein sequence ID" value="KAA8894513.1"/>
    <property type="molecule type" value="Genomic_DNA"/>
</dbReference>
<comment type="caution">
    <text evidence="2">The sequence shown here is derived from an EMBL/GenBank/DDBJ whole genome shotgun (WGS) entry which is preliminary data.</text>
</comment>
<keyword evidence="3" id="KW-1185">Reference proteome</keyword>
<evidence type="ECO:0000256" key="1">
    <source>
        <dbReference type="SAM" id="MobiDB-lite"/>
    </source>
</evidence>
<reference evidence="2 3" key="1">
    <citation type="submission" date="2019-09" db="EMBL/GenBank/DDBJ databases">
        <title>Draft genome of the ectomycorrhizal ascomycete Sphaerosporella brunnea.</title>
        <authorList>
            <consortium name="DOE Joint Genome Institute"/>
            <person name="Benucci G.M."/>
            <person name="Marozzi G."/>
            <person name="Antonielli L."/>
            <person name="Sanchez S."/>
            <person name="Marco P."/>
            <person name="Wang X."/>
            <person name="Falini L.B."/>
            <person name="Barry K."/>
            <person name="Haridas S."/>
            <person name="Lipzen A."/>
            <person name="Labutti K."/>
            <person name="Grigoriev I.V."/>
            <person name="Murat C."/>
            <person name="Martin F."/>
            <person name="Albertini E."/>
            <person name="Donnini D."/>
            <person name="Bonito G."/>
        </authorList>
    </citation>
    <scope>NUCLEOTIDE SEQUENCE [LARGE SCALE GENOMIC DNA]</scope>
    <source>
        <strain evidence="2 3">Sb_GMNB300</strain>
    </source>
</reference>
<accession>A0A5J5EHD6</accession>